<evidence type="ECO:0008006" key="4">
    <source>
        <dbReference type="Google" id="ProtNLM"/>
    </source>
</evidence>
<feature type="signal peptide" evidence="1">
    <location>
        <begin position="1"/>
        <end position="34"/>
    </location>
</feature>
<gene>
    <name evidence="2" type="ORF">ETD83_27355</name>
</gene>
<evidence type="ECO:0000256" key="1">
    <source>
        <dbReference type="SAM" id="SignalP"/>
    </source>
</evidence>
<organism evidence="2 3">
    <name type="scientific">Actinomadura soli</name>
    <dbReference type="NCBI Taxonomy" id="2508997"/>
    <lineage>
        <taxon>Bacteria</taxon>
        <taxon>Bacillati</taxon>
        <taxon>Actinomycetota</taxon>
        <taxon>Actinomycetes</taxon>
        <taxon>Streptosporangiales</taxon>
        <taxon>Thermomonosporaceae</taxon>
        <taxon>Actinomadura</taxon>
    </lineage>
</organism>
<dbReference type="AlphaFoldDB" id="A0A5C4J876"/>
<feature type="chain" id="PRO_5023041105" description="Secreted protein" evidence="1">
    <location>
        <begin position="35"/>
        <end position="412"/>
    </location>
</feature>
<evidence type="ECO:0000313" key="2">
    <source>
        <dbReference type="EMBL" id="TMQ92390.1"/>
    </source>
</evidence>
<dbReference type="EMBL" id="VCKW01000165">
    <property type="protein sequence ID" value="TMQ92390.1"/>
    <property type="molecule type" value="Genomic_DNA"/>
</dbReference>
<comment type="caution">
    <text evidence="2">The sequence shown here is derived from an EMBL/GenBank/DDBJ whole genome shotgun (WGS) entry which is preliminary data.</text>
</comment>
<keyword evidence="3" id="KW-1185">Reference proteome</keyword>
<protein>
    <recommendedName>
        <fullName evidence="4">Secreted protein</fullName>
    </recommendedName>
</protein>
<reference evidence="2 3" key="1">
    <citation type="submission" date="2019-05" db="EMBL/GenBank/DDBJ databases">
        <title>Draft genome sequence of Actinomadura sp. 14C53.</title>
        <authorList>
            <person name="Saricaoglu S."/>
            <person name="Isik K."/>
        </authorList>
    </citation>
    <scope>NUCLEOTIDE SEQUENCE [LARGE SCALE GENOMIC DNA]</scope>
    <source>
        <strain evidence="2 3">14C53</strain>
    </source>
</reference>
<dbReference type="InterPro" id="IPR006311">
    <property type="entry name" value="TAT_signal"/>
</dbReference>
<dbReference type="PROSITE" id="PS51318">
    <property type="entry name" value="TAT"/>
    <property type="match status" value="1"/>
</dbReference>
<accession>A0A5C4J876</accession>
<keyword evidence="1" id="KW-0732">Signal</keyword>
<dbReference type="Proteomes" id="UP000309174">
    <property type="component" value="Unassembled WGS sequence"/>
</dbReference>
<evidence type="ECO:0000313" key="3">
    <source>
        <dbReference type="Proteomes" id="UP000309174"/>
    </source>
</evidence>
<proteinExistence type="predicted"/>
<sequence length="412" mass="45033">MTRRRRRRDGVAAAMAVPLAALVASVVQAPPAQATPVQASVQAASSRATVAAPNLRDFDLRRVSDRGGPLRALSGRLERSSVDALLTASGQRRLGHGCGKPAAVPARSLVHCFDRADSATEEWVPQGVTGVSDAMAGERLPGGGRPLLVSWHDSGKIRLTFVNPARRSYRHVLLVYPTMKGGRPTYTDIGIHAGGIAWYGQKLYVADTRHGVREFDMRQIYDLGKSKAGSTDHAGRVGLHGKKYYGHGHRYVIAQTGSWHFTRGETSGKCHGSGPLRMSWIAIDRTTWRHALIAGEYCKPKAPQGRVVTWPLWAMSGAGAVHADWAATLPGDKIQGGVRTHGRWWFTQGRGQKRGRLLTASRDWDGWGSVARRTISHGPEDLSCYRGQHRIWTIAEHARKRALWGFPADSCS</sequence>
<dbReference type="RefSeq" id="WP_138648085.1">
    <property type="nucleotide sequence ID" value="NZ_VCKW01000165.1"/>
</dbReference>
<name>A0A5C4J876_9ACTN</name>
<dbReference type="OrthoDB" id="618894at2"/>